<organism evidence="1 2">
    <name type="scientific">Curtobacterium aurantiacum</name>
    <dbReference type="NCBI Taxonomy" id="3236919"/>
    <lineage>
        <taxon>Bacteria</taxon>
        <taxon>Bacillati</taxon>
        <taxon>Actinomycetota</taxon>
        <taxon>Actinomycetes</taxon>
        <taxon>Micrococcales</taxon>
        <taxon>Microbacteriaceae</taxon>
        <taxon>Curtobacterium</taxon>
    </lineage>
</organism>
<evidence type="ECO:0000313" key="1">
    <source>
        <dbReference type="EMBL" id="MBT1587245.1"/>
    </source>
</evidence>
<sequence>MRLLSEASRGDWLVARAGRWASVGGVAGTGFEAYARLLHPVGAHRADLETTDEWGDHPDVEHTRWRWAEVARRNDRVMHPLVQWRRLTDDEQTMSWADGWRVDQSDDGWFDPQDLAVLTTHLRRATSTPGDLVVGAWEGTGGPPSAERRHRIRRARGLMAWPARDTWLFSATLDELVDPSWAQRAVPGWESFGLHDQVAPHTTFIWPEDHAWVVAAEEDWDSTIVAGSRALVDGVLEDDRFEAFEVREPDDLSWDGDLLNPRRSPRPGG</sequence>
<proteinExistence type="predicted"/>
<dbReference type="RefSeq" id="WP_214543958.1">
    <property type="nucleotide sequence ID" value="NZ_JAHEWS010000006.1"/>
</dbReference>
<evidence type="ECO:0000313" key="2">
    <source>
        <dbReference type="Proteomes" id="UP001519641"/>
    </source>
</evidence>
<dbReference type="Proteomes" id="UP001519641">
    <property type="component" value="Unassembled WGS sequence"/>
</dbReference>
<comment type="caution">
    <text evidence="1">The sequence shown here is derived from an EMBL/GenBank/DDBJ whole genome shotgun (WGS) entry which is preliminary data.</text>
</comment>
<keyword evidence="2" id="KW-1185">Reference proteome</keyword>
<name>A0ABS5VCM3_9MICO</name>
<reference evidence="1 2" key="1">
    <citation type="submission" date="2021-05" db="EMBL/GenBank/DDBJ databases">
        <title>Whole genome sequence of Curtobacterium flaccumfaciens pv. flaccumfaciens strain CFBP 8819.</title>
        <authorList>
            <person name="Osdaghi E."/>
            <person name="Taghouti G."/>
            <person name="Portier P."/>
            <person name="Fazliarab A."/>
            <person name="Taghavi S.M."/>
            <person name="Briand M."/>
            <person name="Le-Saux M."/>
            <person name="Jacques M.-A."/>
        </authorList>
    </citation>
    <scope>NUCLEOTIDE SEQUENCE [LARGE SCALE GENOMIC DNA]</scope>
    <source>
        <strain evidence="1 2">CFBP 8819</strain>
    </source>
</reference>
<accession>A0ABS5VCM3</accession>
<protein>
    <recommendedName>
        <fullName evidence="3">DUF4038 domain-containing protein</fullName>
    </recommendedName>
</protein>
<evidence type="ECO:0008006" key="3">
    <source>
        <dbReference type="Google" id="ProtNLM"/>
    </source>
</evidence>
<gene>
    <name evidence="1" type="ORF">KK097_05375</name>
</gene>
<dbReference type="EMBL" id="JAHEWS010000006">
    <property type="protein sequence ID" value="MBT1587245.1"/>
    <property type="molecule type" value="Genomic_DNA"/>
</dbReference>